<gene>
    <name evidence="1" type="ORF">GCM10011573_34080</name>
</gene>
<organism evidence="1 2">
    <name type="scientific">Enterococcus wangshanyuanii</name>
    <dbReference type="NCBI Taxonomy" id="2005703"/>
    <lineage>
        <taxon>Bacteria</taxon>
        <taxon>Bacillati</taxon>
        <taxon>Bacillota</taxon>
        <taxon>Bacilli</taxon>
        <taxon>Lactobacillales</taxon>
        <taxon>Enterococcaceae</taxon>
        <taxon>Enterococcus</taxon>
    </lineage>
</organism>
<dbReference type="RefSeq" id="WP_088271827.1">
    <property type="nucleotide sequence ID" value="NZ_BMKI01000012.1"/>
</dbReference>
<dbReference type="Proteomes" id="UP000630615">
    <property type="component" value="Unassembled WGS sequence"/>
</dbReference>
<reference evidence="2" key="1">
    <citation type="journal article" date="2019" name="Int. J. Syst. Evol. Microbiol.">
        <title>The Global Catalogue of Microorganisms (GCM) 10K type strain sequencing project: providing services to taxonomists for standard genome sequencing and annotation.</title>
        <authorList>
            <consortium name="The Broad Institute Genomics Platform"/>
            <consortium name="The Broad Institute Genome Sequencing Center for Infectious Disease"/>
            <person name="Wu L."/>
            <person name="Ma J."/>
        </authorList>
    </citation>
    <scope>NUCLEOTIDE SEQUENCE [LARGE SCALE GENOMIC DNA]</scope>
    <source>
        <strain evidence="2">CGMCC 1.15942</strain>
    </source>
</reference>
<sequence length="201" mass="23660">MKLSNLERLHKEMKKLNISVDIFDYNYNDVECSVIFNADYQKGFTLTFFKTGNAEMLKLPVKSGYNLEIQGNNFHQFCRFFNIKRQKGAFSILEFFDHLNKRIPTLPTQSSPQKRNILSAVFPIEESEKIHFDHLINWEKARVKNPKLKKGRDPKNLEKTRLLYPDLFNSIKDHDISVAYSVFPKENEIVVIEQELNEELS</sequence>
<comment type="caution">
    <text evidence="1">The sequence shown here is derived from an EMBL/GenBank/DDBJ whole genome shotgun (WGS) entry which is preliminary data.</text>
</comment>
<name>A0ABQ1PRI0_9ENTE</name>
<evidence type="ECO:0000313" key="2">
    <source>
        <dbReference type="Proteomes" id="UP000630615"/>
    </source>
</evidence>
<dbReference type="InterPro" id="IPR046100">
    <property type="entry name" value="DUF6037"/>
</dbReference>
<dbReference type="EMBL" id="BMKI01000012">
    <property type="protein sequence ID" value="GGD01738.1"/>
    <property type="molecule type" value="Genomic_DNA"/>
</dbReference>
<evidence type="ECO:0000313" key="1">
    <source>
        <dbReference type="EMBL" id="GGD01738.1"/>
    </source>
</evidence>
<dbReference type="Pfam" id="PF19503">
    <property type="entry name" value="DUF6037"/>
    <property type="match status" value="1"/>
</dbReference>
<protein>
    <submittedName>
        <fullName evidence="1">Uncharacterized protein</fullName>
    </submittedName>
</protein>
<proteinExistence type="predicted"/>
<accession>A0ABQ1PRI0</accession>
<keyword evidence="2" id="KW-1185">Reference proteome</keyword>